<sequence>DIQKIEIDPSMRMADVDRDNNVWEK</sequence>
<feature type="non-terminal residue" evidence="1">
    <location>
        <position position="1"/>
    </location>
</feature>
<reference evidence="1" key="1">
    <citation type="submission" date="2020-01" db="EMBL/GenBank/DDBJ databases">
        <authorList>
            <person name="Meier V. D."/>
            <person name="Meier V D."/>
        </authorList>
    </citation>
    <scope>NUCLEOTIDE SEQUENCE</scope>
    <source>
        <strain evidence="1">HLG_WM_MAG_10</strain>
    </source>
</reference>
<proteinExistence type="predicted"/>
<dbReference type="AlphaFoldDB" id="A0A6S6RWB6"/>
<protein>
    <submittedName>
        <fullName evidence="1">Uncharacterized protein</fullName>
    </submittedName>
</protein>
<gene>
    <name evidence="1" type="ORF">HELGO_WM30922</name>
</gene>
<organism evidence="1">
    <name type="scientific">uncultured Aureispira sp</name>
    <dbReference type="NCBI Taxonomy" id="1331704"/>
    <lineage>
        <taxon>Bacteria</taxon>
        <taxon>Pseudomonadati</taxon>
        <taxon>Bacteroidota</taxon>
        <taxon>Saprospiria</taxon>
        <taxon>Saprospirales</taxon>
        <taxon>Saprospiraceae</taxon>
        <taxon>Aureispira</taxon>
        <taxon>environmental samples</taxon>
    </lineage>
</organism>
<evidence type="ECO:0000313" key="1">
    <source>
        <dbReference type="EMBL" id="CAA6801230.1"/>
    </source>
</evidence>
<name>A0A6S6RWB6_9BACT</name>
<accession>A0A6S6RWB6</accession>
<dbReference type="EMBL" id="CACVAQ010000063">
    <property type="protein sequence ID" value="CAA6801230.1"/>
    <property type="molecule type" value="Genomic_DNA"/>
</dbReference>